<protein>
    <submittedName>
        <fullName evidence="1">Uncharacterized protein</fullName>
    </submittedName>
</protein>
<comment type="caution">
    <text evidence="1">The sequence shown here is derived from an EMBL/GenBank/DDBJ whole genome shotgun (WGS) entry which is preliminary data.</text>
</comment>
<accession>A0A0F9DVZ3</accession>
<organism evidence="1">
    <name type="scientific">marine sediment metagenome</name>
    <dbReference type="NCBI Taxonomy" id="412755"/>
    <lineage>
        <taxon>unclassified sequences</taxon>
        <taxon>metagenomes</taxon>
        <taxon>ecological metagenomes</taxon>
    </lineage>
</organism>
<dbReference type="EMBL" id="LAZR01027371">
    <property type="protein sequence ID" value="KKL65934.1"/>
    <property type="molecule type" value="Genomic_DNA"/>
</dbReference>
<gene>
    <name evidence="1" type="ORF">LCGC14_2149990</name>
</gene>
<feature type="non-terminal residue" evidence="1">
    <location>
        <position position="1"/>
    </location>
</feature>
<dbReference type="AlphaFoldDB" id="A0A0F9DVZ3"/>
<name>A0A0F9DVZ3_9ZZZZ</name>
<proteinExistence type="predicted"/>
<reference evidence="1" key="1">
    <citation type="journal article" date="2015" name="Nature">
        <title>Complex archaea that bridge the gap between prokaryotes and eukaryotes.</title>
        <authorList>
            <person name="Spang A."/>
            <person name="Saw J.H."/>
            <person name="Jorgensen S.L."/>
            <person name="Zaremba-Niedzwiedzka K."/>
            <person name="Martijn J."/>
            <person name="Lind A.E."/>
            <person name="van Eijk R."/>
            <person name="Schleper C."/>
            <person name="Guy L."/>
            <person name="Ettema T.J."/>
        </authorList>
    </citation>
    <scope>NUCLEOTIDE SEQUENCE</scope>
</reference>
<sequence>MELLAVKDAQIASLATQLQAALNIVAKLQDSNLKLIAAEKDVARAAVANEKLVEEITNLNAAKKRRSKPPPKR</sequence>
<evidence type="ECO:0000313" key="1">
    <source>
        <dbReference type="EMBL" id="KKL65934.1"/>
    </source>
</evidence>